<organism evidence="2 3">
    <name type="scientific">Streptococcus hyointestinalis</name>
    <dbReference type="NCBI Taxonomy" id="1337"/>
    <lineage>
        <taxon>Bacteria</taxon>
        <taxon>Bacillati</taxon>
        <taxon>Bacillota</taxon>
        <taxon>Bacilli</taxon>
        <taxon>Lactobacillales</taxon>
        <taxon>Streptococcaceae</taxon>
        <taxon>Streptococcus</taxon>
    </lineage>
</organism>
<dbReference type="AlphaFoldDB" id="A0A380K642"/>
<dbReference type="InterPro" id="IPR016181">
    <property type="entry name" value="Acyl_CoA_acyltransferase"/>
</dbReference>
<dbReference type="InterPro" id="IPR000182">
    <property type="entry name" value="GNAT_dom"/>
</dbReference>
<dbReference type="CDD" id="cd04301">
    <property type="entry name" value="NAT_SF"/>
    <property type="match status" value="1"/>
</dbReference>
<feature type="domain" description="N-acetyltransferase" evidence="1">
    <location>
        <begin position="7"/>
        <end position="173"/>
    </location>
</feature>
<gene>
    <name evidence="2" type="ORF">NCTC12224_00726</name>
</gene>
<dbReference type="SUPFAM" id="SSF55729">
    <property type="entry name" value="Acyl-CoA N-acyltransferases (Nat)"/>
    <property type="match status" value="1"/>
</dbReference>
<dbReference type="PROSITE" id="PS51186">
    <property type="entry name" value="GNAT"/>
    <property type="match status" value="1"/>
</dbReference>
<name>A0A380K642_9STRE</name>
<dbReference type="GO" id="GO:0016747">
    <property type="term" value="F:acyltransferase activity, transferring groups other than amino-acyl groups"/>
    <property type="evidence" value="ECO:0007669"/>
    <property type="project" value="InterPro"/>
</dbReference>
<keyword evidence="3" id="KW-1185">Reference proteome</keyword>
<dbReference type="Proteomes" id="UP000254924">
    <property type="component" value="Unassembled WGS sequence"/>
</dbReference>
<dbReference type="PANTHER" id="PTHR43617:SF22">
    <property type="entry name" value="L-AMINO ACID N-ACETYLTRANSFERASE AAAT"/>
    <property type="match status" value="1"/>
</dbReference>
<reference evidence="2 3" key="1">
    <citation type="submission" date="2018-06" db="EMBL/GenBank/DDBJ databases">
        <authorList>
            <consortium name="Pathogen Informatics"/>
            <person name="Doyle S."/>
        </authorList>
    </citation>
    <scope>NUCLEOTIDE SEQUENCE [LARGE SCALE GENOMIC DNA]</scope>
    <source>
        <strain evidence="2 3">NCTC12224</strain>
    </source>
</reference>
<dbReference type="InterPro" id="IPR050276">
    <property type="entry name" value="MshD_Acetyltransferase"/>
</dbReference>
<dbReference type="OrthoDB" id="948250at2"/>
<dbReference type="GeneID" id="78356174"/>
<dbReference type="RefSeq" id="WP_115268352.1">
    <property type="nucleotide sequence ID" value="NZ_JBNPOC010000003.1"/>
</dbReference>
<protein>
    <submittedName>
        <fullName evidence="2">GNAT family acetyltransferase</fullName>
    </submittedName>
</protein>
<dbReference type="Gene3D" id="3.40.630.30">
    <property type="match status" value="1"/>
</dbReference>
<evidence type="ECO:0000313" key="2">
    <source>
        <dbReference type="EMBL" id="SUN60138.1"/>
    </source>
</evidence>
<evidence type="ECO:0000313" key="3">
    <source>
        <dbReference type="Proteomes" id="UP000254924"/>
    </source>
</evidence>
<keyword evidence="2" id="KW-0808">Transferase</keyword>
<dbReference type="Pfam" id="PF00583">
    <property type="entry name" value="Acetyltransf_1"/>
    <property type="match status" value="1"/>
</dbReference>
<dbReference type="EMBL" id="UHFN01000007">
    <property type="protein sequence ID" value="SUN60138.1"/>
    <property type="molecule type" value="Genomic_DNA"/>
</dbReference>
<accession>A0A380K642</accession>
<dbReference type="PANTHER" id="PTHR43617">
    <property type="entry name" value="L-AMINO ACID N-ACETYLTRANSFERASE"/>
    <property type="match status" value="1"/>
</dbReference>
<proteinExistence type="predicted"/>
<evidence type="ECO:0000259" key="1">
    <source>
        <dbReference type="PROSITE" id="PS51186"/>
    </source>
</evidence>
<sequence>MKEAKEVIVKVAEPGDADALVKLLECVRLESDFITEDSQEQLTKSEMETFISSSQLHDNCLCLLVMLDDEAIAVLNVAGKQDYSVSHIGDIFLAVKKSYWGCGLGQLLLAEAIDWAEHSGVIRRLELTVQKRNQAALHIYQKHGFLLEGIKKRGARAQTGDFLDVCMMSKMIEGN</sequence>